<sequence length="197" mass="22589">MSNHCGETSILSNRKRKAAQEELSIVLSKKARFYSSFFRQSFSLPNTIILYICKNPKSAAIYQKLIKTCKFFFTKNPVLIIQSLWYSNDRWEVCNKLFGFKNLTCKLWITEELFVDLYEAKCAPRSILSSIIPQIFRCDVQNLTIMNQDIALNDLSLLLSSAEYIAFVDVIVKDENNSVVGVENIIEAAKNAKSFNM</sequence>
<evidence type="ECO:0000313" key="1">
    <source>
        <dbReference type="Proteomes" id="UP000887578"/>
    </source>
</evidence>
<proteinExistence type="predicted"/>
<evidence type="ECO:0000313" key="2">
    <source>
        <dbReference type="WBParaSite" id="PDA_v2.g1076.t1"/>
    </source>
</evidence>
<name>A0A914NZ64_9BILA</name>
<reference evidence="2" key="1">
    <citation type="submission" date="2022-11" db="UniProtKB">
        <authorList>
            <consortium name="WormBaseParasite"/>
        </authorList>
    </citation>
    <scope>IDENTIFICATION</scope>
</reference>
<accession>A0A914NZ64</accession>
<protein>
    <submittedName>
        <fullName evidence="2">Uncharacterized protein</fullName>
    </submittedName>
</protein>
<dbReference type="AlphaFoldDB" id="A0A914NZ64"/>
<keyword evidence="1" id="KW-1185">Reference proteome</keyword>
<organism evidence="1 2">
    <name type="scientific">Panagrolaimus davidi</name>
    <dbReference type="NCBI Taxonomy" id="227884"/>
    <lineage>
        <taxon>Eukaryota</taxon>
        <taxon>Metazoa</taxon>
        <taxon>Ecdysozoa</taxon>
        <taxon>Nematoda</taxon>
        <taxon>Chromadorea</taxon>
        <taxon>Rhabditida</taxon>
        <taxon>Tylenchina</taxon>
        <taxon>Panagrolaimomorpha</taxon>
        <taxon>Panagrolaimoidea</taxon>
        <taxon>Panagrolaimidae</taxon>
        <taxon>Panagrolaimus</taxon>
    </lineage>
</organism>
<dbReference type="WBParaSite" id="PDA_v2.g1076.t1">
    <property type="protein sequence ID" value="PDA_v2.g1076.t1"/>
    <property type="gene ID" value="PDA_v2.g1076"/>
</dbReference>
<dbReference type="Proteomes" id="UP000887578">
    <property type="component" value="Unplaced"/>
</dbReference>